<reference evidence="8 9" key="1">
    <citation type="submission" date="2020-01" db="EMBL/GenBank/DDBJ databases">
        <authorList>
            <person name="Palmer J.M."/>
        </authorList>
    </citation>
    <scope>NUCLEOTIDE SEQUENCE [LARGE SCALE GENOMIC DNA]</scope>
    <source>
        <strain evidence="8 9">TWF970</strain>
    </source>
</reference>
<organism evidence="8 9">
    <name type="scientific">Orbilia oligospora</name>
    <name type="common">Nematode-trapping fungus</name>
    <name type="synonym">Arthrobotrys oligospora</name>
    <dbReference type="NCBI Taxonomy" id="2813651"/>
    <lineage>
        <taxon>Eukaryota</taxon>
        <taxon>Fungi</taxon>
        <taxon>Dikarya</taxon>
        <taxon>Ascomycota</taxon>
        <taxon>Pezizomycotina</taxon>
        <taxon>Orbiliomycetes</taxon>
        <taxon>Orbiliales</taxon>
        <taxon>Orbiliaceae</taxon>
        <taxon>Orbilia</taxon>
    </lineage>
</organism>
<dbReference type="InterPro" id="IPR050852">
    <property type="entry name" value="Queuine_tRNA-ribosyltrfase"/>
</dbReference>
<feature type="domain" description="tRNA-guanine(15) transglycosylase-like" evidence="7">
    <location>
        <begin position="26"/>
        <end position="409"/>
    </location>
</feature>
<dbReference type="GO" id="GO:0005737">
    <property type="term" value="C:cytoplasm"/>
    <property type="evidence" value="ECO:0007669"/>
    <property type="project" value="UniProtKB-SubCell"/>
</dbReference>
<feature type="binding site" evidence="5">
    <location>
        <position position="353"/>
    </location>
    <ligand>
        <name>Zn(2+)</name>
        <dbReference type="ChEBI" id="CHEBI:29105"/>
    </ligand>
</feature>
<dbReference type="NCBIfam" id="TIGR00449">
    <property type="entry name" value="tgt_general"/>
    <property type="match status" value="1"/>
</dbReference>
<dbReference type="InterPro" id="IPR028592">
    <property type="entry name" value="QTRTD1"/>
</dbReference>
<keyword evidence="2 5" id="KW-0819">tRNA processing</keyword>
<proteinExistence type="inferred from homology"/>
<dbReference type="InterPro" id="IPR002616">
    <property type="entry name" value="tRNA_ribo_trans-like"/>
</dbReference>
<comment type="subunit">
    <text evidence="5">Heterodimer of a catalytic subunit and an accessory subunit.</text>
</comment>
<dbReference type="OrthoDB" id="27601at2759"/>
<dbReference type="Pfam" id="PF01702">
    <property type="entry name" value="TGT"/>
    <property type="match status" value="1"/>
</dbReference>
<evidence type="ECO:0000313" key="9">
    <source>
        <dbReference type="Proteomes" id="UP000474640"/>
    </source>
</evidence>
<dbReference type="Gene3D" id="3.20.20.105">
    <property type="entry name" value="Queuine tRNA-ribosyltransferase-like"/>
    <property type="match status" value="1"/>
</dbReference>
<evidence type="ECO:0000313" key="8">
    <source>
        <dbReference type="EMBL" id="KAF3280874.1"/>
    </source>
</evidence>
<dbReference type="GO" id="GO:0006400">
    <property type="term" value="P:tRNA modification"/>
    <property type="evidence" value="ECO:0007669"/>
    <property type="project" value="InterPro"/>
</dbReference>
<gene>
    <name evidence="8" type="ORF">TWF970_002554</name>
</gene>
<dbReference type="SUPFAM" id="SSF51713">
    <property type="entry name" value="tRNA-guanine transglycosylase"/>
    <property type="match status" value="1"/>
</dbReference>
<dbReference type="AlphaFoldDB" id="A0A7C8VA83"/>
<sequence length="455" mass="49604">MNTFRVLKTAVTDVAATTTQPGATTAARTGVLNLSKGFTVQTPNFLAPTSRGVVPHISPDNFERNTGVEGVFVALEDFIEKAPQRIPPLYTYPSTLRSFISLPSSAFLLLSARRSPNITCPKANSDANLSILTSVGFRDLPIKDYVSAVIRLEPDIVLGIADIANTVSPGKNRVQKMVNRTEKWLDELLGSVYAGGGGGSGGGGDNTSTDEKDAVKKLPAVFAPILPLEKERQRFYLSHLVENVEKLSGLVFTTNESVDVVPEELAGLPKLQSDVVGGPHQVLEMVERGVDLFNVGFVGTMTDAGIALHFSFSADEVMDNGGKDKLDLATDMWDVKFATDLSPLEEGCDCYTCKTHHKAYIRHCLEAKEMTAWVLLQIHNLKVVERFFGGVRRSIEEGWWEKGRSGFEVKYTREMPVGTGLGPRLRGYQYKSVGGEGKLNEPAYRSLDSGDEDGL</sequence>
<evidence type="ECO:0000256" key="1">
    <source>
        <dbReference type="ARBA" id="ARBA00022490"/>
    </source>
</evidence>
<dbReference type="Proteomes" id="UP000474640">
    <property type="component" value="Unassembled WGS sequence"/>
</dbReference>
<feature type="region of interest" description="Disordered" evidence="6">
    <location>
        <begin position="434"/>
        <end position="455"/>
    </location>
</feature>
<feature type="binding site" evidence="5">
    <location>
        <position position="379"/>
    </location>
    <ligand>
        <name>Zn(2+)</name>
        <dbReference type="ChEBI" id="CHEBI:29105"/>
    </ligand>
</feature>
<protein>
    <recommendedName>
        <fullName evidence="5">Queuine tRNA-ribosyltransferase accessory subunit 2</fullName>
    </recommendedName>
    <alternativeName>
        <fullName evidence="5">Queuine tRNA-ribosyltransferase domain-containing protein 1</fullName>
    </alternativeName>
</protein>
<evidence type="ECO:0000259" key="7">
    <source>
        <dbReference type="Pfam" id="PF01702"/>
    </source>
</evidence>
<feature type="binding site" evidence="5">
    <location>
        <position position="350"/>
    </location>
    <ligand>
        <name>Zn(2+)</name>
        <dbReference type="ChEBI" id="CHEBI:29105"/>
    </ligand>
</feature>
<evidence type="ECO:0000256" key="2">
    <source>
        <dbReference type="ARBA" id="ARBA00022694"/>
    </source>
</evidence>
<dbReference type="GO" id="GO:0008479">
    <property type="term" value="F:tRNA-guanosine(34) queuine transglycosylase activity"/>
    <property type="evidence" value="ECO:0007669"/>
    <property type="project" value="UniProtKB-UniRule"/>
</dbReference>
<feature type="binding site" evidence="5">
    <location>
        <position position="348"/>
    </location>
    <ligand>
        <name>Zn(2+)</name>
        <dbReference type="ChEBI" id="CHEBI:29105"/>
    </ligand>
</feature>
<keyword evidence="3 5" id="KW-0479">Metal-binding</keyword>
<comment type="caution">
    <text evidence="8">The sequence shown here is derived from an EMBL/GenBank/DDBJ whole genome shotgun (WGS) entry which is preliminary data.</text>
</comment>
<dbReference type="PANTHER" id="PTHR46064">
    <property type="entry name" value="QUEUINE TRNA-RIBOSYLTRANSFERASE ACCESSORY SUBUNIT 2"/>
    <property type="match status" value="1"/>
</dbReference>
<comment type="subcellular location">
    <subcellularLocation>
        <location evidence="5">Cytoplasm</location>
    </subcellularLocation>
</comment>
<dbReference type="GO" id="GO:0046872">
    <property type="term" value="F:metal ion binding"/>
    <property type="evidence" value="ECO:0007669"/>
    <property type="project" value="UniProtKB-KW"/>
</dbReference>
<comment type="cofactor">
    <cofactor evidence="5">
        <name>Zn(2+)</name>
        <dbReference type="ChEBI" id="CHEBI:29105"/>
    </cofactor>
    <text evidence="5">Binds 1 zinc ion per subunit.</text>
</comment>
<evidence type="ECO:0000256" key="5">
    <source>
        <dbReference type="HAMAP-Rule" id="MF_03043"/>
    </source>
</evidence>
<evidence type="ECO:0000256" key="4">
    <source>
        <dbReference type="ARBA" id="ARBA00022833"/>
    </source>
</evidence>
<dbReference type="PANTHER" id="PTHR46064:SF1">
    <property type="entry name" value="QUEUINE TRNA-RIBOSYLTRANSFERASE ACCESSORY SUBUNIT 2"/>
    <property type="match status" value="1"/>
</dbReference>
<keyword evidence="1 5" id="KW-0963">Cytoplasm</keyword>
<dbReference type="HAMAP" id="MF_03043">
    <property type="entry name" value="QTRT2"/>
    <property type="match status" value="1"/>
</dbReference>
<name>A0A7C8VA83_ORBOL</name>
<keyword evidence="4 5" id="KW-0862">Zinc</keyword>
<accession>A0A7C8VA83</accession>
<comment type="similarity">
    <text evidence="5">Belongs to the queuine tRNA-ribosyltransferase family. QTRT2 subfamily.</text>
</comment>
<comment type="function">
    <text evidence="5">Non-catalytic subunit of the queuine tRNA-ribosyltransferase (TGT) that catalyzes the base-exchange of a guanine (G) residue with queuine (Q) at position 34 (anticodon wobble position) in tRNAs with GU(N) anticodons (tRNA-Asp, -Asn, -His and -Tyr), resulting in the hypermodified nucleoside queuosine (7-(((4,5-cis-dihydroxy-2-cyclopenten-1-yl)amino)methyl)-7-deazaguanosine).</text>
</comment>
<evidence type="ECO:0000256" key="3">
    <source>
        <dbReference type="ARBA" id="ARBA00022723"/>
    </source>
</evidence>
<dbReference type="EMBL" id="JAABOJ010000017">
    <property type="protein sequence ID" value="KAF3280874.1"/>
    <property type="molecule type" value="Genomic_DNA"/>
</dbReference>
<dbReference type="InterPro" id="IPR036511">
    <property type="entry name" value="TGT-like_sf"/>
</dbReference>
<evidence type="ECO:0000256" key="6">
    <source>
        <dbReference type="SAM" id="MobiDB-lite"/>
    </source>
</evidence>